<dbReference type="InterPro" id="IPR013749">
    <property type="entry name" value="PM/HMP-P_kinase-1"/>
</dbReference>
<dbReference type="EMBL" id="JAVFWO010000005">
    <property type="protein sequence ID" value="MDQ7879806.1"/>
    <property type="molecule type" value="Genomic_DNA"/>
</dbReference>
<evidence type="ECO:0000256" key="2">
    <source>
        <dbReference type="ARBA" id="ARBA00000565"/>
    </source>
</evidence>
<dbReference type="EC" id="2.7.1.49" evidence="8"/>
<accession>A0ABU0Z7I2</accession>
<dbReference type="SUPFAM" id="SSF53613">
    <property type="entry name" value="Ribokinase-like"/>
    <property type="match status" value="1"/>
</dbReference>
<sequence>MSDVFVAQPATAPLHGRAIPRVLSIAGTDPTGGAGIQADLKSIAALGGYGMAVVTALVAQNTRGVREVHVPPTAFLAAQLDAVSDDVEIDAVKIGMLQSAPIIGTVREWLGRVRPPVVVLDPVMVATSGDRLLDPAAEEALRALASEVDLITPNLAELAVLIRRPRATTWRQAAADARALASATGTAVLLKGGHLDGTECPDAVVAADGAVHEVAGTRVATRNTHGTGCSLSSAMATLRAGGADWPDALVRAKTWLTGALAHADALGVGEGNGPIDHFHEQRAGAVGTGAAASWSAQAWEAAAAVRAEVDGLDFVRGLADGSLPRETFLRYLAQDALYLGEYSRVLAKASALAPSSEEQAFWARAAESSLVEERRLHESHLGTRSDEPAPQTRAYTNHLHASARSYAELVAALLPCFWLYTDLGVRLAARRHDGHPYDDWLAMYGDPGFTAATARAAEIADAAAQEAGPRERARMSAAFARSMEHEREFFARA</sequence>
<dbReference type="PANTHER" id="PTHR20858:SF17">
    <property type="entry name" value="HYDROXYMETHYLPYRIMIDINE_PHOSPHOMETHYLPYRIMIDINE KINASE THI20-RELATED"/>
    <property type="match status" value="1"/>
</dbReference>
<dbReference type="Gene3D" id="3.40.1190.20">
    <property type="match status" value="1"/>
</dbReference>
<comment type="catalytic activity">
    <reaction evidence="2">
        <text>4-amino-2-methyl-5-(phosphooxymethyl)pyrimidine + ATP = 4-amino-2-methyl-5-(diphosphooxymethyl)pyrimidine + ADP</text>
        <dbReference type="Rhea" id="RHEA:19893"/>
        <dbReference type="ChEBI" id="CHEBI:30616"/>
        <dbReference type="ChEBI" id="CHEBI:57841"/>
        <dbReference type="ChEBI" id="CHEBI:58354"/>
        <dbReference type="ChEBI" id="CHEBI:456216"/>
        <dbReference type="EC" id="2.7.4.7"/>
    </reaction>
</comment>
<protein>
    <submittedName>
        <fullName evidence="8">Bifunctional hydroxymethylpyrimidine kinase/phosphomethylpyrimidine kinase</fullName>
        <ecNumber evidence="8">2.7.1.49</ecNumber>
        <ecNumber evidence="8">2.7.4.7</ecNumber>
    </submittedName>
</protein>
<dbReference type="PANTHER" id="PTHR20858">
    <property type="entry name" value="PHOSPHOMETHYLPYRIMIDINE KINASE"/>
    <property type="match status" value="1"/>
</dbReference>
<name>A0ABU0Z7I2_9MICO</name>
<dbReference type="InterPro" id="IPR029056">
    <property type="entry name" value="Ribokinase-like"/>
</dbReference>
<dbReference type="CDD" id="cd01169">
    <property type="entry name" value="HMPP_kinase"/>
    <property type="match status" value="1"/>
</dbReference>
<feature type="domain" description="Pyridoxamine kinase/Phosphomethylpyrimidine kinase" evidence="7">
    <location>
        <begin position="29"/>
        <end position="276"/>
    </location>
</feature>
<keyword evidence="5" id="KW-0784">Thiamine biosynthesis</keyword>
<comment type="caution">
    <text evidence="8">The sequence shown here is derived from an EMBL/GenBank/DDBJ whole genome shotgun (WGS) entry which is preliminary data.</text>
</comment>
<keyword evidence="9" id="KW-1185">Reference proteome</keyword>
<dbReference type="Proteomes" id="UP001235133">
    <property type="component" value="Unassembled WGS sequence"/>
</dbReference>
<evidence type="ECO:0000313" key="9">
    <source>
        <dbReference type="Proteomes" id="UP001235133"/>
    </source>
</evidence>
<dbReference type="Pfam" id="PF03070">
    <property type="entry name" value="TENA_THI-4"/>
    <property type="match status" value="1"/>
</dbReference>
<proteinExistence type="predicted"/>
<gene>
    <name evidence="8" type="ORF">Q9R08_17580</name>
</gene>
<evidence type="ECO:0000256" key="3">
    <source>
        <dbReference type="ARBA" id="ARBA00003848"/>
    </source>
</evidence>
<comment type="catalytic activity">
    <reaction evidence="1">
        <text>4-amino-5-hydroxymethyl-2-methylpyrimidine + ATP = 4-amino-2-methyl-5-(phosphooxymethyl)pyrimidine + ADP + H(+)</text>
        <dbReference type="Rhea" id="RHEA:23096"/>
        <dbReference type="ChEBI" id="CHEBI:15378"/>
        <dbReference type="ChEBI" id="CHEBI:16892"/>
        <dbReference type="ChEBI" id="CHEBI:30616"/>
        <dbReference type="ChEBI" id="CHEBI:58354"/>
        <dbReference type="ChEBI" id="CHEBI:456216"/>
        <dbReference type="EC" id="2.7.1.49"/>
    </reaction>
</comment>
<evidence type="ECO:0000256" key="4">
    <source>
        <dbReference type="ARBA" id="ARBA00004769"/>
    </source>
</evidence>
<comment type="function">
    <text evidence="3">Catalyzes the phosphorylation of hydroxymethylpyrimidine phosphate (HMP-P) to HMP-PP, and of HMP to HMP-P.</text>
</comment>
<dbReference type="RefSeq" id="WP_308869450.1">
    <property type="nucleotide sequence ID" value="NZ_JAVFWO010000005.1"/>
</dbReference>
<dbReference type="InterPro" id="IPR004399">
    <property type="entry name" value="HMP/HMP-P_kinase_dom"/>
</dbReference>
<evidence type="ECO:0000313" key="8">
    <source>
        <dbReference type="EMBL" id="MDQ7879806.1"/>
    </source>
</evidence>
<dbReference type="InterPro" id="IPR016084">
    <property type="entry name" value="Haem_Oase-like_multi-hlx"/>
</dbReference>
<dbReference type="Pfam" id="PF08543">
    <property type="entry name" value="Phos_pyr_kin"/>
    <property type="match status" value="1"/>
</dbReference>
<evidence type="ECO:0000259" key="7">
    <source>
        <dbReference type="Pfam" id="PF08543"/>
    </source>
</evidence>
<organism evidence="8 9">
    <name type="scientific">Microbacterium psychrotolerans</name>
    <dbReference type="NCBI Taxonomy" id="3068321"/>
    <lineage>
        <taxon>Bacteria</taxon>
        <taxon>Bacillati</taxon>
        <taxon>Actinomycetota</taxon>
        <taxon>Actinomycetes</taxon>
        <taxon>Micrococcales</taxon>
        <taxon>Microbacteriaceae</taxon>
        <taxon>Microbacterium</taxon>
    </lineage>
</organism>
<evidence type="ECO:0000256" key="5">
    <source>
        <dbReference type="ARBA" id="ARBA00022977"/>
    </source>
</evidence>
<dbReference type="InterPro" id="IPR004305">
    <property type="entry name" value="Thiaminase-2/PQQC"/>
</dbReference>
<dbReference type="Gene3D" id="1.20.910.10">
    <property type="entry name" value="Heme oxygenase-like"/>
    <property type="match status" value="1"/>
</dbReference>
<evidence type="ECO:0000256" key="1">
    <source>
        <dbReference type="ARBA" id="ARBA00000151"/>
    </source>
</evidence>
<reference evidence="8 9" key="1">
    <citation type="submission" date="2023-08" db="EMBL/GenBank/DDBJ databases">
        <title>Microbacterium psychrotolerans sp. nov., a psychrotolerant bacterium isolated from soil in Heilongjiang Province, China.</title>
        <authorList>
            <person name="An P."/>
            <person name="Zhao D."/>
            <person name="Xiang H."/>
        </authorList>
    </citation>
    <scope>NUCLEOTIDE SEQUENCE [LARGE SCALE GENOMIC DNA]</scope>
    <source>
        <strain evidence="8 9">QXD-8</strain>
    </source>
</reference>
<keyword evidence="8" id="KW-0418">Kinase</keyword>
<dbReference type="SUPFAM" id="SSF48613">
    <property type="entry name" value="Heme oxygenase-like"/>
    <property type="match status" value="1"/>
</dbReference>
<keyword evidence="8" id="KW-0808">Transferase</keyword>
<dbReference type="NCBIfam" id="TIGR00097">
    <property type="entry name" value="HMP-P_kinase"/>
    <property type="match status" value="1"/>
</dbReference>
<feature type="domain" description="Thiaminase-2/PQQC" evidence="6">
    <location>
        <begin position="314"/>
        <end position="492"/>
    </location>
</feature>
<dbReference type="EC" id="2.7.4.7" evidence="8"/>
<evidence type="ECO:0000259" key="6">
    <source>
        <dbReference type="Pfam" id="PF03070"/>
    </source>
</evidence>
<dbReference type="GO" id="GO:0008902">
    <property type="term" value="F:hydroxymethylpyrimidine kinase activity"/>
    <property type="evidence" value="ECO:0007669"/>
    <property type="project" value="UniProtKB-EC"/>
</dbReference>
<comment type="pathway">
    <text evidence="4">Cofactor biosynthesis; thiamine diphosphate biosynthesis; 4-amino-2-methyl-5-diphosphomethylpyrimidine from 5-amino-1-(5-phospho-D-ribosyl)imidazole: step 3/3.</text>
</comment>
<dbReference type="CDD" id="cd19365">
    <property type="entry name" value="TenA_C-like"/>
    <property type="match status" value="1"/>
</dbReference>
<dbReference type="NCBIfam" id="NF011301">
    <property type="entry name" value="PRK14713.1"/>
    <property type="match status" value="1"/>
</dbReference>
<dbReference type="GO" id="GO:0008972">
    <property type="term" value="F:phosphomethylpyrimidine kinase activity"/>
    <property type="evidence" value="ECO:0007669"/>
    <property type="project" value="UniProtKB-EC"/>
</dbReference>